<keyword evidence="1" id="KW-1185">Reference proteome</keyword>
<dbReference type="AlphaFoldDB" id="A0A0M3I4X9"/>
<proteinExistence type="predicted"/>
<dbReference type="WBParaSite" id="ALUE_0001190601-mRNA-1">
    <property type="protein sequence ID" value="ALUE_0001190601-mRNA-1"/>
    <property type="gene ID" value="ALUE_0001190601"/>
</dbReference>
<protein>
    <submittedName>
        <fullName evidence="2">Uncharacterized protein</fullName>
    </submittedName>
</protein>
<accession>A0A0M3I4X9</accession>
<reference evidence="2" key="1">
    <citation type="submission" date="2017-02" db="UniProtKB">
        <authorList>
            <consortium name="WormBaseParasite"/>
        </authorList>
    </citation>
    <scope>IDENTIFICATION</scope>
</reference>
<sequence>MGLQGGGSGGRIFLPLTFPLGGEGRSENGTGEELCLLGPPVVWRHLEAWWDGGVEACEAFRIGRRYGTP</sequence>
<dbReference type="Proteomes" id="UP000036681">
    <property type="component" value="Unplaced"/>
</dbReference>
<evidence type="ECO:0000313" key="2">
    <source>
        <dbReference type="WBParaSite" id="ALUE_0001190601-mRNA-1"/>
    </source>
</evidence>
<evidence type="ECO:0000313" key="1">
    <source>
        <dbReference type="Proteomes" id="UP000036681"/>
    </source>
</evidence>
<name>A0A0M3I4X9_ASCLU</name>
<organism evidence="1 2">
    <name type="scientific">Ascaris lumbricoides</name>
    <name type="common">Giant roundworm</name>
    <dbReference type="NCBI Taxonomy" id="6252"/>
    <lineage>
        <taxon>Eukaryota</taxon>
        <taxon>Metazoa</taxon>
        <taxon>Ecdysozoa</taxon>
        <taxon>Nematoda</taxon>
        <taxon>Chromadorea</taxon>
        <taxon>Rhabditida</taxon>
        <taxon>Spirurina</taxon>
        <taxon>Ascaridomorpha</taxon>
        <taxon>Ascaridoidea</taxon>
        <taxon>Ascarididae</taxon>
        <taxon>Ascaris</taxon>
    </lineage>
</organism>